<dbReference type="HAMAP" id="MF_00187">
    <property type="entry name" value="FdhD"/>
    <property type="match status" value="1"/>
</dbReference>
<dbReference type="PANTHER" id="PTHR30592:SF1">
    <property type="entry name" value="SULFUR CARRIER PROTEIN FDHD"/>
    <property type="match status" value="1"/>
</dbReference>
<keyword evidence="2 3" id="KW-0501">Molybdenum cofactor biosynthesis</keyword>
<evidence type="ECO:0000313" key="4">
    <source>
        <dbReference type="EMBL" id="RLV48660.1"/>
    </source>
</evidence>
<dbReference type="AlphaFoldDB" id="A0A3L8NZN3"/>
<accession>A0A3L8NZN3</accession>
<dbReference type="InterPro" id="IPR016193">
    <property type="entry name" value="Cytidine_deaminase-like"/>
</dbReference>
<dbReference type="GO" id="GO:0016783">
    <property type="term" value="F:sulfurtransferase activity"/>
    <property type="evidence" value="ECO:0007669"/>
    <property type="project" value="InterPro"/>
</dbReference>
<dbReference type="Proteomes" id="UP000281708">
    <property type="component" value="Unassembled WGS sequence"/>
</dbReference>
<proteinExistence type="inferred from homology"/>
<dbReference type="Gene3D" id="3.10.20.10">
    <property type="match status" value="1"/>
</dbReference>
<evidence type="ECO:0000313" key="5">
    <source>
        <dbReference type="Proteomes" id="UP000281708"/>
    </source>
</evidence>
<comment type="caution">
    <text evidence="4">The sequence shown here is derived from an EMBL/GenBank/DDBJ whole genome shotgun (WGS) entry which is preliminary data.</text>
</comment>
<dbReference type="EMBL" id="RDBE01000008">
    <property type="protein sequence ID" value="RLV48660.1"/>
    <property type="molecule type" value="Genomic_DNA"/>
</dbReference>
<dbReference type="NCBIfam" id="TIGR00129">
    <property type="entry name" value="fdhD_narQ"/>
    <property type="match status" value="1"/>
</dbReference>
<evidence type="ECO:0000256" key="1">
    <source>
        <dbReference type="ARBA" id="ARBA00022490"/>
    </source>
</evidence>
<comment type="function">
    <text evidence="3">Required for formate dehydrogenase (FDH) activity. Acts as a sulfur carrier protein that transfers sulfur from IscS to the molybdenum cofactor prior to its insertion into FDH.</text>
</comment>
<keyword evidence="5" id="KW-1185">Reference proteome</keyword>
<keyword evidence="4" id="KW-0808">Transferase</keyword>
<organism evidence="4 5">
    <name type="scientific">Nocardioides mangrovicus</name>
    <dbReference type="NCBI Taxonomy" id="2478913"/>
    <lineage>
        <taxon>Bacteria</taxon>
        <taxon>Bacillati</taxon>
        <taxon>Actinomycetota</taxon>
        <taxon>Actinomycetes</taxon>
        <taxon>Propionibacteriales</taxon>
        <taxon>Nocardioidaceae</taxon>
        <taxon>Nocardioides</taxon>
    </lineage>
</organism>
<dbReference type="SUPFAM" id="SSF53927">
    <property type="entry name" value="Cytidine deaminase-like"/>
    <property type="match status" value="1"/>
</dbReference>
<dbReference type="InterPro" id="IPR003786">
    <property type="entry name" value="FdhD"/>
</dbReference>
<feature type="active site" description="Cysteine persulfide intermediate" evidence="3">
    <location>
        <position position="125"/>
    </location>
</feature>
<dbReference type="PANTHER" id="PTHR30592">
    <property type="entry name" value="FORMATE DEHYDROGENASE"/>
    <property type="match status" value="1"/>
</dbReference>
<comment type="caution">
    <text evidence="3">Lacks conserved residue(s) required for the propagation of feature annotation.</text>
</comment>
<comment type="similarity">
    <text evidence="3">Belongs to the FdhD family.</text>
</comment>
<name>A0A3L8NZN3_9ACTN</name>
<gene>
    <name evidence="3 4" type="primary">fdhD</name>
    <name evidence="4" type="ORF">D9V37_13030</name>
</gene>
<protein>
    <recommendedName>
        <fullName evidence="3">Sulfur carrier protein FdhD</fullName>
    </recommendedName>
</protein>
<dbReference type="Gene3D" id="3.40.140.10">
    <property type="entry name" value="Cytidine Deaminase, domain 2"/>
    <property type="match status" value="1"/>
</dbReference>
<evidence type="ECO:0000256" key="3">
    <source>
        <dbReference type="HAMAP-Rule" id="MF_00187"/>
    </source>
</evidence>
<comment type="subcellular location">
    <subcellularLocation>
        <location evidence="3">Cytoplasm</location>
    </subcellularLocation>
</comment>
<dbReference type="Pfam" id="PF02634">
    <property type="entry name" value="FdhD-NarQ"/>
    <property type="match status" value="1"/>
</dbReference>
<dbReference type="GO" id="GO:0005737">
    <property type="term" value="C:cytoplasm"/>
    <property type="evidence" value="ECO:0007669"/>
    <property type="project" value="UniProtKB-SubCell"/>
</dbReference>
<dbReference type="GO" id="GO:0006777">
    <property type="term" value="P:Mo-molybdopterin cofactor biosynthetic process"/>
    <property type="evidence" value="ECO:0007669"/>
    <property type="project" value="UniProtKB-UniRule"/>
</dbReference>
<keyword evidence="1 3" id="KW-0963">Cytoplasm</keyword>
<reference evidence="4 5" key="1">
    <citation type="submission" date="2018-10" db="EMBL/GenBank/DDBJ databases">
        <title>Marmoricola sp. 4Q3S-7 whole genome shotgun sequence.</title>
        <authorList>
            <person name="Li F."/>
        </authorList>
    </citation>
    <scope>NUCLEOTIDE SEQUENCE [LARGE SCALE GENOMIC DNA]</scope>
    <source>
        <strain evidence="4 5">4Q3S-7</strain>
    </source>
</reference>
<sequence>MTSTRPGPSVRVRVTELDGERRTRHEDRVVTEEPLEIRLAEPGVEVRRVSVTMRTPGHDFELAAGWLRHEGVVAEHDDLAQVAYCTDVALAPEQELNVVTATLRREARRDPGARYPGITAASSACGVCGTQSIEEVFAAVGPARAPRLDLDDQLLRRLPDAMREQQRLFDRTGGLHAAALFDADGRLLVLREDVGRHNAVDKVTGARLLADEPTTGRLLTVSGRIGFEIVQKAVAAGVGALVAVGAPTSLAVDLADRAGLPMLGWVRQGRAVVYTGSI</sequence>
<evidence type="ECO:0000256" key="2">
    <source>
        <dbReference type="ARBA" id="ARBA00023150"/>
    </source>
</evidence>
<dbReference type="GO" id="GO:0097163">
    <property type="term" value="F:sulfur carrier activity"/>
    <property type="evidence" value="ECO:0007669"/>
    <property type="project" value="UniProtKB-UniRule"/>
</dbReference>
<dbReference type="RefSeq" id="WP_121806622.1">
    <property type="nucleotide sequence ID" value="NZ_RDBE01000008.1"/>
</dbReference>
<dbReference type="PIRSF" id="PIRSF015626">
    <property type="entry name" value="FdhD"/>
    <property type="match status" value="1"/>
</dbReference>
<dbReference type="OrthoDB" id="3197277at2"/>